<dbReference type="AlphaFoldDB" id="A0A1F6GV53"/>
<keyword evidence="1" id="KW-1133">Transmembrane helix</keyword>
<sequence>MRNQVRGFVLFIPICFLVAVVVFKIVDSLQDLPTLGSKPSYDCNSQEQQKEFYTYCVDELFMREFKSSPKPVAEPYESIHFAVEQAGPDCSLQYESTATGMYGVTKVVSKMPYWCLGKYKGGTAPILEPRIKQEITHYEN</sequence>
<dbReference type="EMBL" id="MFNF01000026">
    <property type="protein sequence ID" value="OGH02053.1"/>
    <property type="molecule type" value="Genomic_DNA"/>
</dbReference>
<feature type="transmembrane region" description="Helical" evidence="1">
    <location>
        <begin position="7"/>
        <end position="26"/>
    </location>
</feature>
<comment type="caution">
    <text evidence="2">The sequence shown here is derived from an EMBL/GenBank/DDBJ whole genome shotgun (WGS) entry which is preliminary data.</text>
</comment>
<organism evidence="2 3">
    <name type="scientific">Candidatus Lambdaproteobacteria bacterium RIFOXYD2_FULL_56_26</name>
    <dbReference type="NCBI Taxonomy" id="1817773"/>
    <lineage>
        <taxon>Bacteria</taxon>
        <taxon>Pseudomonadati</taxon>
        <taxon>Pseudomonadota</taxon>
        <taxon>Candidatus Lambdaproteobacteria</taxon>
    </lineage>
</organism>
<keyword evidence="1" id="KW-0472">Membrane</keyword>
<proteinExistence type="predicted"/>
<reference evidence="2 3" key="1">
    <citation type="journal article" date="2016" name="Nat. Commun.">
        <title>Thousands of microbial genomes shed light on interconnected biogeochemical processes in an aquifer system.</title>
        <authorList>
            <person name="Anantharaman K."/>
            <person name="Brown C.T."/>
            <person name="Hug L.A."/>
            <person name="Sharon I."/>
            <person name="Castelle C.J."/>
            <person name="Probst A.J."/>
            <person name="Thomas B.C."/>
            <person name="Singh A."/>
            <person name="Wilkins M.J."/>
            <person name="Karaoz U."/>
            <person name="Brodie E.L."/>
            <person name="Williams K.H."/>
            <person name="Hubbard S.S."/>
            <person name="Banfield J.F."/>
        </authorList>
    </citation>
    <scope>NUCLEOTIDE SEQUENCE [LARGE SCALE GENOMIC DNA]</scope>
</reference>
<accession>A0A1F6GV53</accession>
<evidence type="ECO:0000313" key="2">
    <source>
        <dbReference type="EMBL" id="OGH02053.1"/>
    </source>
</evidence>
<keyword evidence="1" id="KW-0812">Transmembrane</keyword>
<evidence type="ECO:0000313" key="3">
    <source>
        <dbReference type="Proteomes" id="UP000177583"/>
    </source>
</evidence>
<protein>
    <submittedName>
        <fullName evidence="2">Uncharacterized protein</fullName>
    </submittedName>
</protein>
<evidence type="ECO:0000256" key="1">
    <source>
        <dbReference type="SAM" id="Phobius"/>
    </source>
</evidence>
<gene>
    <name evidence="2" type="ORF">A2557_10445</name>
</gene>
<dbReference type="Proteomes" id="UP000177583">
    <property type="component" value="Unassembled WGS sequence"/>
</dbReference>
<name>A0A1F6GV53_9PROT</name>